<dbReference type="PANTHER" id="PTHR12818">
    <property type="entry name" value="TRNA (ADENINE(37)-N6)-METHYLTRANSFERASE"/>
    <property type="match status" value="1"/>
</dbReference>
<organism evidence="5 7">
    <name type="scientific">Arcobacter porcinus</name>
    <dbReference type="NCBI Taxonomy" id="1935204"/>
    <lineage>
        <taxon>Bacteria</taxon>
        <taxon>Pseudomonadati</taxon>
        <taxon>Campylobacterota</taxon>
        <taxon>Epsilonproteobacteria</taxon>
        <taxon>Campylobacterales</taxon>
        <taxon>Arcobacteraceae</taxon>
        <taxon>Arcobacter</taxon>
    </lineage>
</organism>
<dbReference type="EMBL" id="LDIR01000002">
    <property type="protein sequence ID" value="OCL91744.1"/>
    <property type="molecule type" value="Genomic_DNA"/>
</dbReference>
<dbReference type="OrthoDB" id="9804309at2"/>
<dbReference type="GO" id="GO:0008168">
    <property type="term" value="F:methyltransferase activity"/>
    <property type="evidence" value="ECO:0007669"/>
    <property type="project" value="UniProtKB-KW"/>
</dbReference>
<dbReference type="SUPFAM" id="SSF118196">
    <property type="entry name" value="YaeB-like"/>
    <property type="match status" value="1"/>
</dbReference>
<dbReference type="AlphaFoldDB" id="A0A1C0AXN6"/>
<sequence>MKIDIESIGTIFTEFKDRENMPVQPCGGDKSIGKIVIKDEYKQGLKDLDGFSHIYLIYYFHKSKDYKLEVIPFNDKTNSKRGVFSTRTPIHPNKIGLSLVKLERVKDNIIEIRGVDILNETPLIDIKPYIPNFDFVEGEIKSGWMNSSLDEVRNKKSDKRFL</sequence>
<keyword evidence="5" id="KW-0808">Transferase</keyword>
<dbReference type="EMBL" id="CP036246">
    <property type="protein sequence ID" value="QEP39648.1"/>
    <property type="molecule type" value="Genomic_DNA"/>
</dbReference>
<keyword evidence="1" id="KW-0949">S-adenosyl-L-methionine</keyword>
<name>A0A1C0AXN6_9BACT</name>
<keyword evidence="5" id="KW-0489">Methyltransferase</keyword>
<evidence type="ECO:0000313" key="4">
    <source>
        <dbReference type="EMBL" id="OCL91744.1"/>
    </source>
</evidence>
<dbReference type="GO" id="GO:0032259">
    <property type="term" value="P:methylation"/>
    <property type="evidence" value="ECO:0007669"/>
    <property type="project" value="UniProtKB-KW"/>
</dbReference>
<dbReference type="KEGG" id="apoc:APORC_0007"/>
<dbReference type="EC" id="2.1.1.-" evidence="4"/>
<reference evidence="5 7" key="3">
    <citation type="submission" date="2019-09" db="EMBL/GenBank/DDBJ databases">
        <title>Taxonomic note: a critical rebuttal of the proposed division of the genus Arcobacter into six genera, emended descriptions of Arcobacter anaerophilus and the genus Arcobacter, and an assessment of genus-level boundaries for Epsilonproteobacteria using in silico genomic comparator tools.</title>
        <authorList>
            <person name="On S.L.W."/>
            <person name="Miller W.G."/>
            <person name="Biggs P."/>
            <person name="Cornelius A."/>
            <person name="Vandamme P."/>
        </authorList>
    </citation>
    <scope>NUCLEOTIDE SEQUENCE [LARGE SCALE GENOMIC DNA]</scope>
    <source>
        <strain evidence="5 7">CCUG 56899</strain>
    </source>
</reference>
<comment type="similarity">
    <text evidence="2">Belongs to the tRNA methyltransferase O family.</text>
</comment>
<evidence type="ECO:0000313" key="5">
    <source>
        <dbReference type="EMBL" id="QEP39648.1"/>
    </source>
</evidence>
<dbReference type="PANTHER" id="PTHR12818:SF0">
    <property type="entry name" value="TRNA (ADENINE(37)-N6)-METHYLTRANSFERASE"/>
    <property type="match status" value="1"/>
</dbReference>
<dbReference type="Proteomes" id="UP000093159">
    <property type="component" value="Unassembled WGS sequence"/>
</dbReference>
<evidence type="ECO:0000313" key="6">
    <source>
        <dbReference type="Proteomes" id="UP000093159"/>
    </source>
</evidence>
<accession>A0A1C0AXN6</accession>
<dbReference type="InterPro" id="IPR023370">
    <property type="entry name" value="TrmO-like_N"/>
</dbReference>
<dbReference type="PROSITE" id="PS51668">
    <property type="entry name" value="TSAA_2"/>
    <property type="match status" value="1"/>
</dbReference>
<evidence type="ECO:0000313" key="7">
    <source>
        <dbReference type="Proteomes" id="UP000322644"/>
    </source>
</evidence>
<reference evidence="5 7" key="2">
    <citation type="submission" date="2019-09" db="EMBL/GenBank/DDBJ databases">
        <title>Complete genome sequencing of four Arcobacter species reveals a diverse suite of mobile elements.</title>
        <authorList>
            <person name="Miller W.G."/>
            <person name="Yee E."/>
            <person name="Bono J.L."/>
        </authorList>
    </citation>
    <scope>NUCLEOTIDE SEQUENCE [LARGE SCALE GENOMIC DNA]</scope>
    <source>
        <strain evidence="5 7">CCUG 56899</strain>
    </source>
</reference>
<feature type="domain" description="TsaA-like" evidence="3">
    <location>
        <begin position="5"/>
        <end position="138"/>
    </location>
</feature>
<dbReference type="InterPro" id="IPR040372">
    <property type="entry name" value="YaeB-like"/>
</dbReference>
<keyword evidence="6" id="KW-1185">Reference proteome</keyword>
<gene>
    <name evidence="5" type="primary">trmO</name>
    <name evidence="4" type="synonym">tsaA_2</name>
    <name evidence="4" type="ORF">AAX28_01490</name>
    <name evidence="5" type="ORF">APORC_0007</name>
</gene>
<evidence type="ECO:0000256" key="1">
    <source>
        <dbReference type="ARBA" id="ARBA00022691"/>
    </source>
</evidence>
<reference evidence="4 6" key="1">
    <citation type="submission" date="2015-05" db="EMBL/GenBank/DDBJ databases">
        <authorList>
            <person name="Rovetto F."/>
            <person name="Cocolin L."/>
            <person name="Illeghems K."/>
            <person name="Van Nieuwerburgh F."/>
            <person name="Houf K."/>
        </authorList>
    </citation>
    <scope>NUCLEOTIDE SEQUENCE [LARGE SCALE GENOMIC DNA]</scope>
    <source>
        <strain evidence="4 6">117434</strain>
    </source>
</reference>
<dbReference type="RefSeq" id="WP_066179267.1">
    <property type="nucleotide sequence ID" value="NZ_CP036246.2"/>
</dbReference>
<dbReference type="InterPro" id="IPR036413">
    <property type="entry name" value="YaeB-like_sf"/>
</dbReference>
<evidence type="ECO:0000256" key="2">
    <source>
        <dbReference type="ARBA" id="ARBA00033753"/>
    </source>
</evidence>
<dbReference type="Gene3D" id="2.40.30.70">
    <property type="entry name" value="YaeB-like"/>
    <property type="match status" value="1"/>
</dbReference>
<dbReference type="Proteomes" id="UP000322644">
    <property type="component" value="Chromosome"/>
</dbReference>
<dbReference type="NCBIfam" id="TIGR00104">
    <property type="entry name" value="tRNA_TsaA"/>
    <property type="match status" value="1"/>
</dbReference>
<proteinExistence type="inferred from homology"/>
<dbReference type="Pfam" id="PF01980">
    <property type="entry name" value="TrmO_N"/>
    <property type="match status" value="1"/>
</dbReference>
<protein>
    <submittedName>
        <fullName evidence="4">tRNA (Adenine(37)-N6)-methyltransferase</fullName>
        <ecNumber evidence="4">2.1.1.-</ecNumber>
    </submittedName>
    <submittedName>
        <fullName evidence="5">tRNA m6t6A37 methyltransferase</fullName>
    </submittedName>
</protein>
<evidence type="ECO:0000259" key="3">
    <source>
        <dbReference type="PROSITE" id="PS51668"/>
    </source>
</evidence>
<dbReference type="InterPro" id="IPR036414">
    <property type="entry name" value="YaeB_N_sf"/>
</dbReference>